<evidence type="ECO:0000313" key="4">
    <source>
        <dbReference type="Proteomes" id="UP000008810"/>
    </source>
</evidence>
<reference evidence="2 3" key="1">
    <citation type="journal article" date="2010" name="Nature">
        <title>Genome sequencing and analysis of the model grass Brachypodium distachyon.</title>
        <authorList>
            <consortium name="International Brachypodium Initiative"/>
        </authorList>
    </citation>
    <scope>NUCLEOTIDE SEQUENCE [LARGE SCALE GENOMIC DNA]</scope>
    <source>
        <strain evidence="2 3">Bd21</strain>
    </source>
</reference>
<dbReference type="Gramene" id="PNT62530">
    <property type="protein sequence ID" value="PNT62530"/>
    <property type="gene ID" value="BRADI_4g04848v3"/>
</dbReference>
<gene>
    <name evidence="2" type="ORF">BRADI_4g04848v3</name>
</gene>
<name>A0A2K2CKH2_BRADI</name>
<keyword evidence="4" id="KW-1185">Reference proteome</keyword>
<feature type="region of interest" description="Disordered" evidence="1">
    <location>
        <begin position="60"/>
        <end position="109"/>
    </location>
</feature>
<accession>A0A2K2CKH2</accession>
<evidence type="ECO:0000256" key="1">
    <source>
        <dbReference type="SAM" id="MobiDB-lite"/>
    </source>
</evidence>
<protein>
    <submittedName>
        <fullName evidence="2 3">Uncharacterized protein</fullName>
    </submittedName>
</protein>
<dbReference type="EnsemblPlants" id="PNT62530">
    <property type="protein sequence ID" value="PNT62530"/>
    <property type="gene ID" value="BRADI_4g04848v3"/>
</dbReference>
<reference evidence="2" key="2">
    <citation type="submission" date="2017-06" db="EMBL/GenBank/DDBJ databases">
        <title>WGS assembly of Brachypodium distachyon.</title>
        <authorList>
            <consortium name="The International Brachypodium Initiative"/>
            <person name="Lucas S."/>
            <person name="Harmon-Smith M."/>
            <person name="Lail K."/>
            <person name="Tice H."/>
            <person name="Grimwood J."/>
            <person name="Bruce D."/>
            <person name="Barry K."/>
            <person name="Shu S."/>
            <person name="Lindquist E."/>
            <person name="Wang M."/>
            <person name="Pitluck S."/>
            <person name="Vogel J.P."/>
            <person name="Garvin D.F."/>
            <person name="Mockler T.C."/>
            <person name="Schmutz J."/>
            <person name="Rokhsar D."/>
            <person name="Bevan M.W."/>
        </authorList>
    </citation>
    <scope>NUCLEOTIDE SEQUENCE</scope>
    <source>
        <strain evidence="2">Bd21</strain>
    </source>
</reference>
<dbReference type="Proteomes" id="UP000008810">
    <property type="component" value="Chromosome 4"/>
</dbReference>
<sequence>MRQAGGGASARRQEMGEAPQPQRLCRAEVPGVPSQGSGVGGGIGDGARALWRTRLLGRRRTHSLPGGGRVLPCRHAPPRADAGARGGERGGGVGGGAASTLRRSPESCP</sequence>
<feature type="region of interest" description="Disordered" evidence="1">
    <location>
        <begin position="1"/>
        <end position="46"/>
    </location>
</feature>
<proteinExistence type="predicted"/>
<reference evidence="3" key="3">
    <citation type="submission" date="2018-08" db="UniProtKB">
        <authorList>
            <consortium name="EnsemblPlants"/>
        </authorList>
    </citation>
    <scope>IDENTIFICATION</scope>
    <source>
        <strain evidence="3">cv. Bd21</strain>
    </source>
</reference>
<dbReference type="InParanoid" id="A0A2K2CKH2"/>
<evidence type="ECO:0000313" key="3">
    <source>
        <dbReference type="EnsemblPlants" id="PNT62530"/>
    </source>
</evidence>
<dbReference type="AlphaFoldDB" id="A0A2K2CKH2"/>
<organism evidence="2">
    <name type="scientific">Brachypodium distachyon</name>
    <name type="common">Purple false brome</name>
    <name type="synonym">Trachynia distachya</name>
    <dbReference type="NCBI Taxonomy" id="15368"/>
    <lineage>
        <taxon>Eukaryota</taxon>
        <taxon>Viridiplantae</taxon>
        <taxon>Streptophyta</taxon>
        <taxon>Embryophyta</taxon>
        <taxon>Tracheophyta</taxon>
        <taxon>Spermatophyta</taxon>
        <taxon>Magnoliopsida</taxon>
        <taxon>Liliopsida</taxon>
        <taxon>Poales</taxon>
        <taxon>Poaceae</taxon>
        <taxon>BOP clade</taxon>
        <taxon>Pooideae</taxon>
        <taxon>Stipodae</taxon>
        <taxon>Brachypodieae</taxon>
        <taxon>Brachypodium</taxon>
    </lineage>
</organism>
<dbReference type="EMBL" id="CM000883">
    <property type="protein sequence ID" value="PNT62530.1"/>
    <property type="molecule type" value="Genomic_DNA"/>
</dbReference>
<evidence type="ECO:0000313" key="2">
    <source>
        <dbReference type="EMBL" id="PNT62530.1"/>
    </source>
</evidence>